<gene>
    <name evidence="2" type="ORF">ACFFIP_19000</name>
</gene>
<dbReference type="InterPro" id="IPR002711">
    <property type="entry name" value="HNH"/>
</dbReference>
<dbReference type="Proteomes" id="UP001589797">
    <property type="component" value="Unassembled WGS sequence"/>
</dbReference>
<reference evidence="2 3" key="1">
    <citation type="submission" date="2024-09" db="EMBL/GenBank/DDBJ databases">
        <authorList>
            <person name="Sun Q."/>
            <person name="Mori K."/>
        </authorList>
    </citation>
    <scope>NUCLEOTIDE SEQUENCE [LARGE SCALE GENOMIC DNA]</scope>
    <source>
        <strain evidence="2 3">CCM 7650</strain>
    </source>
</reference>
<keyword evidence="3" id="KW-1185">Reference proteome</keyword>
<dbReference type="Pfam" id="PF01844">
    <property type="entry name" value="HNH"/>
    <property type="match status" value="1"/>
</dbReference>
<protein>
    <submittedName>
        <fullName evidence="2">HNH endonuclease</fullName>
    </submittedName>
</protein>
<dbReference type="InterPro" id="IPR003615">
    <property type="entry name" value="HNH_nuc"/>
</dbReference>
<evidence type="ECO:0000259" key="1">
    <source>
        <dbReference type="SMART" id="SM00507"/>
    </source>
</evidence>
<keyword evidence="2" id="KW-0255">Endonuclease</keyword>
<name>A0ABV6FY26_9BACT</name>
<dbReference type="EMBL" id="JBHLWI010000090">
    <property type="protein sequence ID" value="MFC0264784.1"/>
    <property type="molecule type" value="Genomic_DNA"/>
</dbReference>
<feature type="domain" description="HNH nuclease" evidence="1">
    <location>
        <begin position="15"/>
        <end position="65"/>
    </location>
</feature>
<keyword evidence="2" id="KW-0540">Nuclease</keyword>
<dbReference type="RefSeq" id="WP_382389371.1">
    <property type="nucleotide sequence ID" value="NZ_JBHLWI010000090.1"/>
</dbReference>
<evidence type="ECO:0000313" key="2">
    <source>
        <dbReference type="EMBL" id="MFC0264784.1"/>
    </source>
</evidence>
<dbReference type="GO" id="GO:0004519">
    <property type="term" value="F:endonuclease activity"/>
    <property type="evidence" value="ECO:0007669"/>
    <property type="project" value="UniProtKB-KW"/>
</dbReference>
<comment type="caution">
    <text evidence="2">The sequence shown here is derived from an EMBL/GenBank/DDBJ whole genome shotgun (WGS) entry which is preliminary data.</text>
</comment>
<sequence length="285" mass="32556">MKVNKYGLSRHIPASVRRKVRKNSGFACVVCGSAICQYDHVDPEWTEAKTHNPKNITLLCGTCHDKKTRKILCVSTVKEAMKNPKSLESGLIKEYFDFGKTIPTIVFGRQRFTNTLNLITIDNNRLIYIEKRIENGLNRYFLNAKFFNTSDELLFEIEDNVWYAPTNVGDLEITGNRLIIKEDDDKIGLELQNIPDKEFIIKSLNMFYKGYKLNSDQMQFSISTPSGKQVIAFSKDVEASAHTAINIKKENLILRNVSFHKGEIDMRNSGAEFCYFGKETTVIMG</sequence>
<dbReference type="SMART" id="SM00507">
    <property type="entry name" value="HNHc"/>
    <property type="match status" value="1"/>
</dbReference>
<dbReference type="Gene3D" id="1.10.30.50">
    <property type="match status" value="1"/>
</dbReference>
<accession>A0ABV6FY26</accession>
<organism evidence="2 3">
    <name type="scientific">Fontibacter flavus</name>
    <dbReference type="NCBI Taxonomy" id="654838"/>
    <lineage>
        <taxon>Bacteria</taxon>
        <taxon>Pseudomonadati</taxon>
        <taxon>Bacteroidota</taxon>
        <taxon>Cytophagia</taxon>
        <taxon>Cytophagales</taxon>
        <taxon>Cyclobacteriaceae</taxon>
        <taxon>Fontibacter</taxon>
    </lineage>
</organism>
<proteinExistence type="predicted"/>
<keyword evidence="2" id="KW-0378">Hydrolase</keyword>
<dbReference type="CDD" id="cd00085">
    <property type="entry name" value="HNHc"/>
    <property type="match status" value="1"/>
</dbReference>
<evidence type="ECO:0000313" key="3">
    <source>
        <dbReference type="Proteomes" id="UP001589797"/>
    </source>
</evidence>